<evidence type="ECO:0000256" key="1">
    <source>
        <dbReference type="SAM" id="MobiDB-lite"/>
    </source>
</evidence>
<keyword evidence="2" id="KW-0812">Transmembrane</keyword>
<reference evidence="3 4" key="1">
    <citation type="submission" date="2019-02" db="EMBL/GenBank/DDBJ databases">
        <title>Deep-cultivation of Planctomycetes and their phenomic and genomic characterization uncovers novel biology.</title>
        <authorList>
            <person name="Wiegand S."/>
            <person name="Jogler M."/>
            <person name="Boedeker C."/>
            <person name="Pinto D."/>
            <person name="Vollmers J."/>
            <person name="Rivas-Marin E."/>
            <person name="Kohn T."/>
            <person name="Peeters S.H."/>
            <person name="Heuer A."/>
            <person name="Rast P."/>
            <person name="Oberbeckmann S."/>
            <person name="Bunk B."/>
            <person name="Jeske O."/>
            <person name="Meyerdierks A."/>
            <person name="Storesund J.E."/>
            <person name="Kallscheuer N."/>
            <person name="Luecker S."/>
            <person name="Lage O.M."/>
            <person name="Pohl T."/>
            <person name="Merkel B.J."/>
            <person name="Hornburger P."/>
            <person name="Mueller R.-W."/>
            <person name="Bruemmer F."/>
            <person name="Labrenz M."/>
            <person name="Spormann A.M."/>
            <person name="Op den Camp H."/>
            <person name="Overmann J."/>
            <person name="Amann R."/>
            <person name="Jetten M.S.M."/>
            <person name="Mascher T."/>
            <person name="Medema M.H."/>
            <person name="Devos D.P."/>
            <person name="Kaster A.-K."/>
            <person name="Ovreas L."/>
            <person name="Rohde M."/>
            <person name="Galperin M.Y."/>
            <person name="Jogler C."/>
        </authorList>
    </citation>
    <scope>NUCLEOTIDE SEQUENCE [LARGE SCALE GENOMIC DNA]</scope>
    <source>
        <strain evidence="3 4">Mal52</strain>
    </source>
</reference>
<sequence length="429" mass="46678">MTGVVILYFPARLFLHASPGEPVVKKSTVVIAATLCLALAVPALACSVPVFRYALERWVSDPYELLVYHRGPLTEDQQAVADLLSSDGHAGKVHANVNLTLVDLDADPDPQLVKIWESQETETLPWLVARYPLPTRIPVDAFAGPLTEENVQRLLDSPTRREIARRLLTGDTAVLVLLESGDQEKDEAAFKLVETHAEQMAQTLKLPEIAPEDLDEVSVDPLALKLDFSTIRVARDDPAEKMFVEMLLGSEEDLHDLNEPMAFPVFGRGRVLYALIGGGITTENVQQAGVDLTGPCTCTVKDQNPGVDLVMAVDWDGLVEQEVEIDKALPPLAGLGGFTEDIQPTATTDETTTTDPTTTENPTTSVAILASESVASESPEPAEESLNRLDTRVYSFPELSPLWTNLLMFGGLAVVVIIGASIFLFRKKT</sequence>
<evidence type="ECO:0000256" key="2">
    <source>
        <dbReference type="SAM" id="Phobius"/>
    </source>
</evidence>
<name>A0A517ZRJ0_9PLAN</name>
<feature type="region of interest" description="Disordered" evidence="1">
    <location>
        <begin position="338"/>
        <end position="362"/>
    </location>
</feature>
<dbReference type="KEGG" id="sdyn:Mal52_35890"/>
<protein>
    <submittedName>
        <fullName evidence="3">Uncharacterized protein</fullName>
    </submittedName>
</protein>
<dbReference type="EMBL" id="CP036276">
    <property type="protein sequence ID" value="QDU45101.1"/>
    <property type="molecule type" value="Genomic_DNA"/>
</dbReference>
<dbReference type="Proteomes" id="UP000319383">
    <property type="component" value="Chromosome"/>
</dbReference>
<keyword evidence="2" id="KW-0472">Membrane</keyword>
<evidence type="ECO:0000313" key="4">
    <source>
        <dbReference type="Proteomes" id="UP000319383"/>
    </source>
</evidence>
<evidence type="ECO:0000313" key="3">
    <source>
        <dbReference type="EMBL" id="QDU45101.1"/>
    </source>
</evidence>
<accession>A0A517ZRJ0</accession>
<organism evidence="3 4">
    <name type="scientific">Symmachiella dynata</name>
    <dbReference type="NCBI Taxonomy" id="2527995"/>
    <lineage>
        <taxon>Bacteria</taxon>
        <taxon>Pseudomonadati</taxon>
        <taxon>Planctomycetota</taxon>
        <taxon>Planctomycetia</taxon>
        <taxon>Planctomycetales</taxon>
        <taxon>Planctomycetaceae</taxon>
        <taxon>Symmachiella</taxon>
    </lineage>
</organism>
<gene>
    <name evidence="3" type="ORF">Mal52_35890</name>
</gene>
<keyword evidence="4" id="KW-1185">Reference proteome</keyword>
<feature type="transmembrane region" description="Helical" evidence="2">
    <location>
        <begin position="402"/>
        <end position="425"/>
    </location>
</feature>
<dbReference type="AlphaFoldDB" id="A0A517ZRJ0"/>
<keyword evidence="2" id="KW-1133">Transmembrane helix</keyword>
<proteinExistence type="predicted"/>
<feature type="compositionally biased region" description="Low complexity" evidence="1">
    <location>
        <begin position="345"/>
        <end position="362"/>
    </location>
</feature>